<proteinExistence type="predicted"/>
<dbReference type="KEGG" id="chig:CH63R_13129"/>
<dbReference type="RefSeq" id="XP_018152520.1">
    <property type="nucleotide sequence ID" value="XM_018308103.1"/>
</dbReference>
<comment type="caution">
    <text evidence="1">The sequence shown here is derived from an EMBL/GenBank/DDBJ whole genome shotgun (WGS) entry which is preliminary data.</text>
</comment>
<keyword evidence="2" id="KW-1185">Reference proteome</keyword>
<dbReference type="EMBL" id="LTAN01000009">
    <property type="protein sequence ID" value="OBR04002.1"/>
    <property type="molecule type" value="Genomic_DNA"/>
</dbReference>
<reference evidence="2" key="1">
    <citation type="journal article" date="2017" name="BMC Genomics">
        <title>Gapless genome assembly of Colletotrichum higginsianum reveals chromosome structure and association of transposable elements with secondary metabolite gene clusters.</title>
        <authorList>
            <person name="Dallery J.-F."/>
            <person name="Lapalu N."/>
            <person name="Zampounis A."/>
            <person name="Pigne S."/>
            <person name="Luyten I."/>
            <person name="Amselem J."/>
            <person name="Wittenberg A.H.J."/>
            <person name="Zhou S."/>
            <person name="de Queiroz M.V."/>
            <person name="Robin G.P."/>
            <person name="Auger A."/>
            <person name="Hainaut M."/>
            <person name="Henrissat B."/>
            <person name="Kim K.-T."/>
            <person name="Lee Y.-H."/>
            <person name="Lespinet O."/>
            <person name="Schwartz D.C."/>
            <person name="Thon M.R."/>
            <person name="O'Connell R.J."/>
        </authorList>
    </citation>
    <scope>NUCLEOTIDE SEQUENCE [LARGE SCALE GENOMIC DNA]</scope>
    <source>
        <strain evidence="2">IMI 349063</strain>
    </source>
</reference>
<evidence type="ECO:0000313" key="1">
    <source>
        <dbReference type="EMBL" id="OBR04002.1"/>
    </source>
</evidence>
<gene>
    <name evidence="1" type="ORF">CH63R_13129</name>
</gene>
<dbReference type="VEuPathDB" id="FungiDB:CH63R_13129"/>
<name>A0A1B7XW36_COLHI</name>
<protein>
    <submittedName>
        <fullName evidence="1">Uncharacterized protein</fullName>
    </submittedName>
</protein>
<sequence>MNRSAQNSLDISRYGDSDVASTLIASDAKNMYYSFEGLDLDYDRSDAVSAQSNPTTIRCTVTWWDKKVLLQRHVELLLEHSRHSAVQVRPDHPPP</sequence>
<dbReference type="Proteomes" id="UP000092177">
    <property type="component" value="Chromosome 9"/>
</dbReference>
<evidence type="ECO:0000313" key="2">
    <source>
        <dbReference type="Proteomes" id="UP000092177"/>
    </source>
</evidence>
<accession>A0A1B7XW36</accession>
<organism evidence="1 2">
    <name type="scientific">Colletotrichum higginsianum (strain IMI 349063)</name>
    <name type="common">Crucifer anthracnose fungus</name>
    <dbReference type="NCBI Taxonomy" id="759273"/>
    <lineage>
        <taxon>Eukaryota</taxon>
        <taxon>Fungi</taxon>
        <taxon>Dikarya</taxon>
        <taxon>Ascomycota</taxon>
        <taxon>Pezizomycotina</taxon>
        <taxon>Sordariomycetes</taxon>
        <taxon>Hypocreomycetidae</taxon>
        <taxon>Glomerellales</taxon>
        <taxon>Glomerellaceae</taxon>
        <taxon>Colletotrichum</taxon>
        <taxon>Colletotrichum destructivum species complex</taxon>
    </lineage>
</organism>
<dbReference type="AlphaFoldDB" id="A0A1B7XW36"/>
<dbReference type="GeneID" id="28872210"/>